<protein>
    <recommendedName>
        <fullName evidence="10">CN hydrolase domain-containing protein</fullName>
    </recommendedName>
</protein>
<keyword evidence="8" id="KW-0012">Acyltransferase</keyword>
<dbReference type="GO" id="GO:0016410">
    <property type="term" value="F:N-acyltransferase activity"/>
    <property type="evidence" value="ECO:0007669"/>
    <property type="project" value="InterPro"/>
</dbReference>
<evidence type="ECO:0000256" key="4">
    <source>
        <dbReference type="ARBA" id="ARBA00022679"/>
    </source>
</evidence>
<feature type="region of interest" description="Disordered" evidence="9">
    <location>
        <begin position="45"/>
        <end position="87"/>
    </location>
</feature>
<keyword evidence="3" id="KW-1003">Cell membrane</keyword>
<keyword evidence="12" id="KW-1185">Reference proteome</keyword>
<evidence type="ECO:0000256" key="2">
    <source>
        <dbReference type="ARBA" id="ARBA00010065"/>
    </source>
</evidence>
<dbReference type="PANTHER" id="PTHR38686:SF1">
    <property type="entry name" value="APOLIPOPROTEIN N-ACYLTRANSFERASE"/>
    <property type="match status" value="1"/>
</dbReference>
<dbReference type="GO" id="GO:0005886">
    <property type="term" value="C:plasma membrane"/>
    <property type="evidence" value="ECO:0007669"/>
    <property type="project" value="UniProtKB-SubCell"/>
</dbReference>
<dbReference type="PROSITE" id="PS50263">
    <property type="entry name" value="CN_HYDROLASE"/>
    <property type="match status" value="1"/>
</dbReference>
<sequence length="206" mass="21968">MQVPLGDQMRGSPQQPLLDLKDQRIGFDICYEDIFGEELLDQVRDQHPASPSAQQAPGHEHPERTTPDREHTGRDTAAASTAGDASGTGATILANLTNLGWFGNSHALPQHLQIARMRALETARPIIRATNTGTTAVIDAHGHVQAQLPTHQEGTLRATVQGHTGLTPYARLGGNLALWLLSAALMAAGTLLARKFRAAPASGADR</sequence>
<name>A0A426FPS5_9BURK</name>
<dbReference type="EMBL" id="RRUE01000002">
    <property type="protein sequence ID" value="RRN44706.1"/>
    <property type="molecule type" value="Genomic_DNA"/>
</dbReference>
<feature type="compositionally biased region" description="Low complexity" evidence="9">
    <location>
        <begin position="75"/>
        <end position="87"/>
    </location>
</feature>
<reference evidence="11 12" key="1">
    <citation type="submission" date="2018-11" db="EMBL/GenBank/DDBJ databases">
        <title>Genome sequencing of Lautropia sp. KCOM 2505 (= ChDC F240).</title>
        <authorList>
            <person name="Kook J.-K."/>
            <person name="Park S.-N."/>
            <person name="Lim Y.K."/>
        </authorList>
    </citation>
    <scope>NUCLEOTIDE SEQUENCE [LARGE SCALE GENOMIC DNA]</scope>
    <source>
        <strain evidence="11 12">KCOM 2505</strain>
    </source>
</reference>
<evidence type="ECO:0000259" key="10">
    <source>
        <dbReference type="PROSITE" id="PS50263"/>
    </source>
</evidence>
<dbReference type="CDD" id="cd07571">
    <property type="entry name" value="ALP_N-acyl_transferase"/>
    <property type="match status" value="1"/>
</dbReference>
<dbReference type="SUPFAM" id="SSF56317">
    <property type="entry name" value="Carbon-nitrogen hydrolase"/>
    <property type="match status" value="1"/>
</dbReference>
<evidence type="ECO:0000256" key="7">
    <source>
        <dbReference type="ARBA" id="ARBA00023136"/>
    </source>
</evidence>
<evidence type="ECO:0000256" key="6">
    <source>
        <dbReference type="ARBA" id="ARBA00022989"/>
    </source>
</evidence>
<evidence type="ECO:0000313" key="11">
    <source>
        <dbReference type="EMBL" id="RRN44706.1"/>
    </source>
</evidence>
<comment type="caution">
    <text evidence="11">The sequence shown here is derived from an EMBL/GenBank/DDBJ whole genome shotgun (WGS) entry which is preliminary data.</text>
</comment>
<dbReference type="InterPro" id="IPR036526">
    <property type="entry name" value="C-N_Hydrolase_sf"/>
</dbReference>
<accession>A0A426FPS5</accession>
<comment type="subcellular location">
    <subcellularLocation>
        <location evidence="1">Cell membrane</location>
        <topology evidence="1">Multi-pass membrane protein</topology>
    </subcellularLocation>
</comment>
<keyword evidence="5" id="KW-0812">Transmembrane</keyword>
<evidence type="ECO:0000256" key="9">
    <source>
        <dbReference type="SAM" id="MobiDB-lite"/>
    </source>
</evidence>
<evidence type="ECO:0000256" key="3">
    <source>
        <dbReference type="ARBA" id="ARBA00022475"/>
    </source>
</evidence>
<feature type="compositionally biased region" description="Basic and acidic residues" evidence="9">
    <location>
        <begin position="58"/>
        <end position="74"/>
    </location>
</feature>
<evidence type="ECO:0000256" key="1">
    <source>
        <dbReference type="ARBA" id="ARBA00004651"/>
    </source>
</evidence>
<keyword evidence="7" id="KW-0472">Membrane</keyword>
<feature type="domain" description="CN hydrolase" evidence="10">
    <location>
        <begin position="1"/>
        <end position="162"/>
    </location>
</feature>
<evidence type="ECO:0000256" key="5">
    <source>
        <dbReference type="ARBA" id="ARBA00022692"/>
    </source>
</evidence>
<dbReference type="Gene3D" id="3.60.110.10">
    <property type="entry name" value="Carbon-nitrogen hydrolase"/>
    <property type="match status" value="1"/>
</dbReference>
<evidence type="ECO:0000256" key="8">
    <source>
        <dbReference type="ARBA" id="ARBA00023315"/>
    </source>
</evidence>
<dbReference type="Pfam" id="PF00795">
    <property type="entry name" value="CN_hydrolase"/>
    <property type="match status" value="1"/>
</dbReference>
<dbReference type="GO" id="GO:0042158">
    <property type="term" value="P:lipoprotein biosynthetic process"/>
    <property type="evidence" value="ECO:0007669"/>
    <property type="project" value="InterPro"/>
</dbReference>
<dbReference type="OrthoDB" id="9804277at2"/>
<dbReference type="AlphaFoldDB" id="A0A426FPS5"/>
<comment type="similarity">
    <text evidence="2">Belongs to the CN hydrolase family. Apolipoprotein N-acyltransferase subfamily.</text>
</comment>
<organism evidence="11 12">
    <name type="scientific">Lautropia dentalis</name>
    <dbReference type="NCBI Taxonomy" id="2490857"/>
    <lineage>
        <taxon>Bacteria</taxon>
        <taxon>Pseudomonadati</taxon>
        <taxon>Pseudomonadota</taxon>
        <taxon>Betaproteobacteria</taxon>
        <taxon>Burkholderiales</taxon>
        <taxon>Burkholderiaceae</taxon>
        <taxon>Lautropia</taxon>
    </lineage>
</organism>
<dbReference type="Proteomes" id="UP000270261">
    <property type="component" value="Unassembled WGS sequence"/>
</dbReference>
<dbReference type="InterPro" id="IPR004563">
    <property type="entry name" value="Apolipo_AcylTrfase"/>
</dbReference>
<keyword evidence="4" id="KW-0808">Transferase</keyword>
<evidence type="ECO:0000313" key="12">
    <source>
        <dbReference type="Proteomes" id="UP000270261"/>
    </source>
</evidence>
<proteinExistence type="inferred from homology"/>
<dbReference type="InterPro" id="IPR003010">
    <property type="entry name" value="C-N_Hydrolase"/>
</dbReference>
<keyword evidence="6" id="KW-1133">Transmembrane helix</keyword>
<dbReference type="PANTHER" id="PTHR38686">
    <property type="entry name" value="APOLIPOPROTEIN N-ACYLTRANSFERASE"/>
    <property type="match status" value="1"/>
</dbReference>
<gene>
    <name evidence="11" type="ORF">EHV23_14210</name>
</gene>